<feature type="domain" description="PKD" evidence="1">
    <location>
        <begin position="133"/>
        <end position="180"/>
    </location>
</feature>
<accession>A0A225E3E3</accession>
<proteinExistence type="predicted"/>
<dbReference type="InterPro" id="IPR035986">
    <property type="entry name" value="PKD_dom_sf"/>
</dbReference>
<keyword evidence="3" id="KW-1185">Reference proteome</keyword>
<dbReference type="EMBL" id="NIDE01000004">
    <property type="protein sequence ID" value="OWK44009.1"/>
    <property type="molecule type" value="Genomic_DNA"/>
</dbReference>
<name>A0A225E3E3_9BACT</name>
<dbReference type="AlphaFoldDB" id="A0A225E3E3"/>
<dbReference type="PROSITE" id="PS50093">
    <property type="entry name" value="PKD"/>
    <property type="match status" value="1"/>
</dbReference>
<protein>
    <submittedName>
        <fullName evidence="2">Putative hemagglutinin/hemolysin-related protein</fullName>
    </submittedName>
</protein>
<dbReference type="InterPro" id="IPR000601">
    <property type="entry name" value="PKD_dom"/>
</dbReference>
<dbReference type="OrthoDB" id="232855at2"/>
<gene>
    <name evidence="2" type="ORF">FRUB_03608</name>
</gene>
<dbReference type="SUPFAM" id="SSF49299">
    <property type="entry name" value="PKD domain"/>
    <property type="match status" value="1"/>
</dbReference>
<dbReference type="RefSeq" id="WP_143393160.1">
    <property type="nucleotide sequence ID" value="NZ_NIDE01000004.1"/>
</dbReference>
<reference evidence="3" key="1">
    <citation type="submission" date="2017-06" db="EMBL/GenBank/DDBJ databases">
        <title>Genome analysis of Fimbriiglobus ruber SP5, the first member of the order Planctomycetales with confirmed chitinolytic capability.</title>
        <authorList>
            <person name="Ravin N.V."/>
            <person name="Rakitin A.L."/>
            <person name="Ivanova A.A."/>
            <person name="Beletsky A.V."/>
            <person name="Kulichevskaya I.S."/>
            <person name="Mardanov A.V."/>
            <person name="Dedysh S.N."/>
        </authorList>
    </citation>
    <scope>NUCLEOTIDE SEQUENCE [LARGE SCALE GENOMIC DNA]</scope>
    <source>
        <strain evidence="3">SP5</strain>
    </source>
</reference>
<evidence type="ECO:0000313" key="3">
    <source>
        <dbReference type="Proteomes" id="UP000214646"/>
    </source>
</evidence>
<dbReference type="Proteomes" id="UP000214646">
    <property type="component" value="Unassembled WGS sequence"/>
</dbReference>
<evidence type="ECO:0000313" key="2">
    <source>
        <dbReference type="EMBL" id="OWK44009.1"/>
    </source>
</evidence>
<evidence type="ECO:0000259" key="1">
    <source>
        <dbReference type="PROSITE" id="PS50093"/>
    </source>
</evidence>
<sequence length="378" mass="38788">MSPIQIDAGQSLDQVLATFDDDDPFVSDGLSSTVEWGDGVSNTLSATNVGDNTFSVLEPHTYSAAGVYTILIKTSHDGGTPAVAAIPVTVRAPVRAAETAPLGALIGITTGDVGVAGFTQSDGTALQDTATIDWGDGTTPSTGTIVADPDSSSGFEVRDAHTYSRPGTFAVRVTLTDAGGYTHEIDTYATVVPAVNGWASTQLLDDPTYGQSQGLGDVSVSLNTGAVSVNQPLDFDLNPGTSVGLNPALVYNSAAAGGTPSVQLDLHSQNTEPLPDQIQVAFAWDGQDYGDPVTFTTGDREPGQDYVLSLPTNAPPDDKTGQFGWLAEVTFVYGTGSDTTDATGVFTGTAFVVDEANSPYGAGWGIAGVDHLVPVCGA</sequence>
<organism evidence="2 3">
    <name type="scientific">Fimbriiglobus ruber</name>
    <dbReference type="NCBI Taxonomy" id="1908690"/>
    <lineage>
        <taxon>Bacteria</taxon>
        <taxon>Pseudomonadati</taxon>
        <taxon>Planctomycetota</taxon>
        <taxon>Planctomycetia</taxon>
        <taxon>Gemmatales</taxon>
        <taxon>Gemmataceae</taxon>
        <taxon>Fimbriiglobus</taxon>
    </lineage>
</organism>
<dbReference type="InterPro" id="IPR013783">
    <property type="entry name" value="Ig-like_fold"/>
</dbReference>
<dbReference type="Gene3D" id="2.60.40.10">
    <property type="entry name" value="Immunoglobulins"/>
    <property type="match status" value="2"/>
</dbReference>
<comment type="caution">
    <text evidence="2">The sequence shown here is derived from an EMBL/GenBank/DDBJ whole genome shotgun (WGS) entry which is preliminary data.</text>
</comment>